<protein>
    <recommendedName>
        <fullName evidence="1">Sleeping Beauty transposase HTH domain-containing protein</fullName>
    </recommendedName>
</protein>
<accession>A0ABV0TMD8</accession>
<evidence type="ECO:0000259" key="1">
    <source>
        <dbReference type="Pfam" id="PF25787"/>
    </source>
</evidence>
<gene>
    <name evidence="2" type="ORF">ILYODFUR_028239</name>
</gene>
<sequence>MTCLTLHLDMVKNDCLCFTSCFTRHTCPHNQSDSNLLTLGKTKELSKDTRDKITVQQKAGVGYGTLGKQLGVKATTVGDGGDSNRAVIVVWLPHFSQSALGQLWL</sequence>
<proteinExistence type="predicted"/>
<feature type="domain" description="Sleeping Beauty transposase HTH" evidence="1">
    <location>
        <begin position="40"/>
        <end position="78"/>
    </location>
</feature>
<dbReference type="Proteomes" id="UP001482620">
    <property type="component" value="Unassembled WGS sequence"/>
</dbReference>
<dbReference type="EMBL" id="JAHRIQ010038582">
    <property type="protein sequence ID" value="MEQ2234075.1"/>
    <property type="molecule type" value="Genomic_DNA"/>
</dbReference>
<evidence type="ECO:0000313" key="3">
    <source>
        <dbReference type="Proteomes" id="UP001482620"/>
    </source>
</evidence>
<name>A0ABV0TMD8_9TELE</name>
<organism evidence="2 3">
    <name type="scientific">Ilyodon furcidens</name>
    <name type="common">goldbreast splitfin</name>
    <dbReference type="NCBI Taxonomy" id="33524"/>
    <lineage>
        <taxon>Eukaryota</taxon>
        <taxon>Metazoa</taxon>
        <taxon>Chordata</taxon>
        <taxon>Craniata</taxon>
        <taxon>Vertebrata</taxon>
        <taxon>Euteleostomi</taxon>
        <taxon>Actinopterygii</taxon>
        <taxon>Neopterygii</taxon>
        <taxon>Teleostei</taxon>
        <taxon>Neoteleostei</taxon>
        <taxon>Acanthomorphata</taxon>
        <taxon>Ovalentaria</taxon>
        <taxon>Atherinomorphae</taxon>
        <taxon>Cyprinodontiformes</taxon>
        <taxon>Goodeidae</taxon>
        <taxon>Ilyodon</taxon>
    </lineage>
</organism>
<comment type="caution">
    <text evidence="2">The sequence shown here is derived from an EMBL/GenBank/DDBJ whole genome shotgun (WGS) entry which is preliminary data.</text>
</comment>
<evidence type="ECO:0000313" key="2">
    <source>
        <dbReference type="EMBL" id="MEQ2234075.1"/>
    </source>
</evidence>
<dbReference type="InterPro" id="IPR057667">
    <property type="entry name" value="HTH_SB"/>
</dbReference>
<dbReference type="Pfam" id="PF25787">
    <property type="entry name" value="HTH_SB"/>
    <property type="match status" value="1"/>
</dbReference>
<keyword evidence="3" id="KW-1185">Reference proteome</keyword>
<dbReference type="InterPro" id="IPR036388">
    <property type="entry name" value="WH-like_DNA-bd_sf"/>
</dbReference>
<dbReference type="Gene3D" id="1.10.10.10">
    <property type="entry name" value="Winged helix-like DNA-binding domain superfamily/Winged helix DNA-binding domain"/>
    <property type="match status" value="1"/>
</dbReference>
<reference evidence="2 3" key="1">
    <citation type="submission" date="2021-06" db="EMBL/GenBank/DDBJ databases">
        <authorList>
            <person name="Palmer J.M."/>
        </authorList>
    </citation>
    <scope>NUCLEOTIDE SEQUENCE [LARGE SCALE GENOMIC DNA]</scope>
    <source>
        <strain evidence="3">if_2019</strain>
        <tissue evidence="2">Muscle</tissue>
    </source>
</reference>